<organism evidence="1 2">
    <name type="scientific">Thioclava indica</name>
    <dbReference type="NCBI Taxonomy" id="1353528"/>
    <lineage>
        <taxon>Bacteria</taxon>
        <taxon>Pseudomonadati</taxon>
        <taxon>Pseudomonadota</taxon>
        <taxon>Alphaproteobacteria</taxon>
        <taxon>Rhodobacterales</taxon>
        <taxon>Paracoccaceae</taxon>
        <taxon>Thioclava</taxon>
    </lineage>
</organism>
<keyword evidence="2" id="KW-1185">Reference proteome</keyword>
<dbReference type="AlphaFoldDB" id="A0A074JZB4"/>
<proteinExistence type="predicted"/>
<sequence length="48" mass="5592">MRPTRPSLPRLAKTRRFDSFPKARGDDRSVMTVRKSNTTHFTLAFRAL</sequence>
<accession>A0A074JZB4</accession>
<dbReference type="EMBL" id="AUNB01000001">
    <property type="protein sequence ID" value="KEO61819.1"/>
    <property type="molecule type" value="Genomic_DNA"/>
</dbReference>
<reference evidence="1 2" key="1">
    <citation type="journal article" date="2015" name="Antonie Van Leeuwenhoek">
        <title>Thioclava indica sp. nov., isolated from surface seawater of the Indian Ocean.</title>
        <authorList>
            <person name="Liu Y."/>
            <person name="Lai Q."/>
            <person name="Du J."/>
            <person name="Xu H."/>
            <person name="Jiang L."/>
            <person name="Shao Z."/>
        </authorList>
    </citation>
    <scope>NUCLEOTIDE SEQUENCE [LARGE SCALE GENOMIC DNA]</scope>
    <source>
        <strain evidence="1 2">DT23-4</strain>
    </source>
</reference>
<evidence type="ECO:0000313" key="2">
    <source>
        <dbReference type="Proteomes" id="UP000027471"/>
    </source>
</evidence>
<protein>
    <submittedName>
        <fullName evidence="1">Uncharacterized protein</fullName>
    </submittedName>
</protein>
<name>A0A074JZB4_9RHOB</name>
<evidence type="ECO:0000313" key="1">
    <source>
        <dbReference type="EMBL" id="KEO61819.1"/>
    </source>
</evidence>
<comment type="caution">
    <text evidence="1">The sequence shown here is derived from an EMBL/GenBank/DDBJ whole genome shotgun (WGS) entry which is preliminary data.</text>
</comment>
<dbReference type="Proteomes" id="UP000027471">
    <property type="component" value="Unassembled WGS sequence"/>
</dbReference>
<gene>
    <name evidence="1" type="ORF">DT23_02255</name>
</gene>
<dbReference type="STRING" id="1353528.DT23_02255"/>